<dbReference type="PROSITE" id="PS00141">
    <property type="entry name" value="ASP_PROTEASE"/>
    <property type="match status" value="1"/>
</dbReference>
<dbReference type="InterPro" id="IPR032861">
    <property type="entry name" value="TAXi_N"/>
</dbReference>
<evidence type="ECO:0000256" key="7">
    <source>
        <dbReference type="RuleBase" id="RU000454"/>
    </source>
</evidence>
<gene>
    <name evidence="10" type="ORF">TeGR_g4741</name>
</gene>
<keyword evidence="5 7" id="KW-0378">Hydrolase</keyword>
<evidence type="ECO:0000256" key="6">
    <source>
        <dbReference type="ARBA" id="ARBA00023145"/>
    </source>
</evidence>
<evidence type="ECO:0000313" key="10">
    <source>
        <dbReference type="EMBL" id="GMI40012.1"/>
    </source>
</evidence>
<organism evidence="10 11">
    <name type="scientific">Tetraparma gracilis</name>
    <dbReference type="NCBI Taxonomy" id="2962635"/>
    <lineage>
        <taxon>Eukaryota</taxon>
        <taxon>Sar</taxon>
        <taxon>Stramenopiles</taxon>
        <taxon>Ochrophyta</taxon>
        <taxon>Bolidophyceae</taxon>
        <taxon>Parmales</taxon>
        <taxon>Triparmaceae</taxon>
        <taxon>Tetraparma</taxon>
    </lineage>
</organism>
<dbReference type="PANTHER" id="PTHR47965:SF12">
    <property type="entry name" value="ASPARTIC PROTEINASE 3-RELATED"/>
    <property type="match status" value="1"/>
</dbReference>
<reference evidence="10 11" key="1">
    <citation type="journal article" date="2023" name="Commun. Biol.">
        <title>Genome analysis of Parmales, the sister group of diatoms, reveals the evolutionary specialization of diatoms from phago-mixotrophs to photoautotrophs.</title>
        <authorList>
            <person name="Ban H."/>
            <person name="Sato S."/>
            <person name="Yoshikawa S."/>
            <person name="Yamada K."/>
            <person name="Nakamura Y."/>
            <person name="Ichinomiya M."/>
            <person name="Sato N."/>
            <person name="Blanc-Mathieu R."/>
            <person name="Endo H."/>
            <person name="Kuwata A."/>
            <person name="Ogata H."/>
        </authorList>
    </citation>
    <scope>NUCLEOTIDE SEQUENCE [LARGE SCALE GENOMIC DNA]</scope>
</reference>
<evidence type="ECO:0000313" key="11">
    <source>
        <dbReference type="Proteomes" id="UP001165060"/>
    </source>
</evidence>
<feature type="transmembrane region" description="Helical" evidence="8">
    <location>
        <begin position="854"/>
        <end position="875"/>
    </location>
</feature>
<evidence type="ECO:0000256" key="2">
    <source>
        <dbReference type="ARBA" id="ARBA00022670"/>
    </source>
</evidence>
<proteinExistence type="inferred from homology"/>
<comment type="caution">
    <text evidence="10">The sequence shown here is derived from an EMBL/GenBank/DDBJ whole genome shotgun (WGS) entry which is preliminary data.</text>
</comment>
<name>A0ABQ6N583_9STRA</name>
<keyword evidence="11" id="KW-1185">Reference proteome</keyword>
<feature type="domain" description="Peptidase A1" evidence="9">
    <location>
        <begin position="100"/>
        <end position="485"/>
    </location>
</feature>
<keyword evidence="8" id="KW-1133">Transmembrane helix</keyword>
<keyword evidence="6" id="KW-0865">Zymogen</keyword>
<keyword evidence="8" id="KW-0812">Transmembrane</keyword>
<evidence type="ECO:0000256" key="8">
    <source>
        <dbReference type="SAM" id="Phobius"/>
    </source>
</evidence>
<keyword evidence="2 7" id="KW-0645">Protease</keyword>
<protein>
    <recommendedName>
        <fullName evidence="9">Peptidase A1 domain-containing protein</fullName>
    </recommendedName>
</protein>
<dbReference type="InterPro" id="IPR021109">
    <property type="entry name" value="Peptidase_aspartic_dom_sf"/>
</dbReference>
<accession>A0ABQ6N583</accession>
<dbReference type="InterPro" id="IPR001461">
    <property type="entry name" value="Aspartic_peptidase_A1"/>
</dbReference>
<keyword evidence="4 7" id="KW-0064">Aspartyl protease</keyword>
<evidence type="ECO:0000256" key="1">
    <source>
        <dbReference type="ARBA" id="ARBA00007447"/>
    </source>
</evidence>
<dbReference type="InterPro" id="IPR033121">
    <property type="entry name" value="PEPTIDASE_A1"/>
</dbReference>
<dbReference type="Proteomes" id="UP001165060">
    <property type="component" value="Unassembled WGS sequence"/>
</dbReference>
<evidence type="ECO:0000256" key="4">
    <source>
        <dbReference type="ARBA" id="ARBA00022750"/>
    </source>
</evidence>
<sequence>MLLPLLLLSGAAAAPLFSPGHTSTLPSAPLGSDRALLHAPPSEAPSEMLGFDLRLHAPSPLADVDSSSRLLSRHASSSSAASSSAAALQVAPLFQGIGTHYSSLWVGTPPQRQSVIVDTGSHYTAFPCEGCVKCGPEYHTDPLFLHDRSESFEQMQCGGPGSPSSSCQIGSCISSRCEFSQSYTEGSSWRAFAATDVLWAGRDSADPLNARYGASFSIPFTFGCQFSEAGLFETQLANGIMGMSDHDATFAKQLFVQGRIQHEMFTMCFQRHDEYAKEHGVLSGAMVFGGVDARLHTSPMLFVENIKSSGWFTVYVNALYLWDTDKQKAPAAVEMNRAKFNSGKGVIVDSGTTDTYLSSSMRTAFSAAWKAATGSPFSNSPSSITAAQVSKLPTIVMQLRGAEGMNDPSSPGVVGAAGASALDGDNPLDVLVEMPPGHYMEYNTKTGKYTPRIYFTESSGGVFGANWMQGHDVLFDAENHRVGFAKSDCNYDDLPADSVVETEDEDCTFLPADEGDYISAECTAEDQCTEDNAGSVVSGTEEWARVVATPAKGAGLACEAVAASTAVADATFSSCAEETATCFEARPCSCSCGDDLVEGVPKCSSLDAPPAAVDDDSAVCEDLWGSCHLTADASGCEQTKVTSVLNPVDGNCYKVGDSSSRECHVQTCAMDPFRVPFKVQIILGLANVLVGEDPPSPPFLSIHRQFFEDAVALSISDIAPVLGVDPGDVFFVSISEWIEVEGAPPKGAKAIVEVSVKNSAYDGSLDVKSDQCQAILDDTSGVGDRVLTCVDDEGFSDNFAAALKKFKEANPPFSDVFADMGPVSVLDAWKQQGMYCQEDMDGITVLPPDPGSGAGATVFFSFLLTGSIIGCFVCYQRKQKALGAGGRYRTVNAGEPGADVEMA</sequence>
<dbReference type="PRINTS" id="PR00792">
    <property type="entry name" value="PEPSIN"/>
</dbReference>
<dbReference type="PROSITE" id="PS51767">
    <property type="entry name" value="PEPTIDASE_A1"/>
    <property type="match status" value="1"/>
</dbReference>
<keyword evidence="8" id="KW-0472">Membrane</keyword>
<dbReference type="Gene3D" id="2.40.70.10">
    <property type="entry name" value="Acid Proteases"/>
    <property type="match status" value="2"/>
</dbReference>
<evidence type="ECO:0000259" key="9">
    <source>
        <dbReference type="PROSITE" id="PS51767"/>
    </source>
</evidence>
<dbReference type="PANTHER" id="PTHR47965">
    <property type="entry name" value="ASPARTYL PROTEASE-RELATED"/>
    <property type="match status" value="1"/>
</dbReference>
<dbReference type="EMBL" id="BRYB01000903">
    <property type="protein sequence ID" value="GMI40012.1"/>
    <property type="molecule type" value="Genomic_DNA"/>
</dbReference>
<dbReference type="InterPro" id="IPR001969">
    <property type="entry name" value="Aspartic_peptidase_AS"/>
</dbReference>
<evidence type="ECO:0000256" key="5">
    <source>
        <dbReference type="ARBA" id="ARBA00022801"/>
    </source>
</evidence>
<dbReference type="SUPFAM" id="SSF50630">
    <property type="entry name" value="Acid proteases"/>
    <property type="match status" value="1"/>
</dbReference>
<comment type="similarity">
    <text evidence="1 7">Belongs to the peptidase A1 family.</text>
</comment>
<keyword evidence="3" id="KW-0732">Signal</keyword>
<dbReference type="Pfam" id="PF14543">
    <property type="entry name" value="TAXi_N"/>
    <property type="match status" value="1"/>
</dbReference>
<evidence type="ECO:0000256" key="3">
    <source>
        <dbReference type="ARBA" id="ARBA00022729"/>
    </source>
</evidence>